<reference evidence="2" key="1">
    <citation type="journal article" date="2020" name="Nat. Commun.">
        <title>Genome sequence of the cluster root forming white lupin.</title>
        <authorList>
            <person name="Hufnagel B."/>
            <person name="Marques A."/>
            <person name="Soriano A."/>
            <person name="Marques L."/>
            <person name="Divol F."/>
            <person name="Doumas P."/>
            <person name="Sallet E."/>
            <person name="Mancinotti D."/>
            <person name="Carrere S."/>
            <person name="Marande W."/>
            <person name="Arribat S."/>
            <person name="Keller J."/>
            <person name="Huneau C."/>
            <person name="Blein T."/>
            <person name="Aime D."/>
            <person name="Laguerre M."/>
            <person name="Taylor J."/>
            <person name="Schubert V."/>
            <person name="Nelson M."/>
            <person name="Geu-Flores F."/>
            <person name="Crespi M."/>
            <person name="Gallardo-Guerrero K."/>
            <person name="Delaux P.-M."/>
            <person name="Salse J."/>
            <person name="Berges H."/>
            <person name="Guyot R."/>
            <person name="Gouzy J."/>
            <person name="Peret B."/>
        </authorList>
    </citation>
    <scope>NUCLEOTIDE SEQUENCE [LARGE SCALE GENOMIC DNA]</scope>
    <source>
        <strain evidence="2">cv. Amiga</strain>
    </source>
</reference>
<sequence length="76" mass="9232">MKMKMKTKMKMRIKKASMLFKKLNLKLDALTHFNFAPKCIYLLTCLFIFFVWHTYLVILDMNLDPLWKFSYLAFTI</sequence>
<accession>A0A6A4NDM3</accession>
<organism evidence="1 2">
    <name type="scientific">Lupinus albus</name>
    <name type="common">White lupine</name>
    <name type="synonym">Lupinus termis</name>
    <dbReference type="NCBI Taxonomy" id="3870"/>
    <lineage>
        <taxon>Eukaryota</taxon>
        <taxon>Viridiplantae</taxon>
        <taxon>Streptophyta</taxon>
        <taxon>Embryophyta</taxon>
        <taxon>Tracheophyta</taxon>
        <taxon>Spermatophyta</taxon>
        <taxon>Magnoliopsida</taxon>
        <taxon>eudicotyledons</taxon>
        <taxon>Gunneridae</taxon>
        <taxon>Pentapetalae</taxon>
        <taxon>rosids</taxon>
        <taxon>fabids</taxon>
        <taxon>Fabales</taxon>
        <taxon>Fabaceae</taxon>
        <taxon>Papilionoideae</taxon>
        <taxon>50 kb inversion clade</taxon>
        <taxon>genistoids sensu lato</taxon>
        <taxon>core genistoids</taxon>
        <taxon>Genisteae</taxon>
        <taxon>Lupinus</taxon>
    </lineage>
</organism>
<dbReference type="EMBL" id="WOCE01000025">
    <property type="protein sequence ID" value="KAE9584737.1"/>
    <property type="molecule type" value="Genomic_DNA"/>
</dbReference>
<protein>
    <submittedName>
        <fullName evidence="1">Uncharacterized protein</fullName>
    </submittedName>
</protein>
<name>A0A6A4NDM3_LUPAL</name>
<dbReference type="Proteomes" id="UP000447434">
    <property type="component" value="Chromosome 25"/>
</dbReference>
<dbReference type="AlphaFoldDB" id="A0A6A4NDM3"/>
<gene>
    <name evidence="1" type="ORF">Lalb_Chr25g0281331</name>
</gene>
<evidence type="ECO:0000313" key="1">
    <source>
        <dbReference type="EMBL" id="KAE9584737.1"/>
    </source>
</evidence>
<dbReference type="OrthoDB" id="445326at2759"/>
<comment type="caution">
    <text evidence="1">The sequence shown here is derived from an EMBL/GenBank/DDBJ whole genome shotgun (WGS) entry which is preliminary data.</text>
</comment>
<proteinExistence type="predicted"/>
<keyword evidence="2" id="KW-1185">Reference proteome</keyword>
<evidence type="ECO:0000313" key="2">
    <source>
        <dbReference type="Proteomes" id="UP000447434"/>
    </source>
</evidence>